<protein>
    <submittedName>
        <fullName evidence="2">Uncharacterized protein</fullName>
    </submittedName>
</protein>
<organism evidence="2 3">
    <name type="scientific">Pseudanabaena frigida</name>
    <dbReference type="NCBI Taxonomy" id="945775"/>
    <lineage>
        <taxon>Bacteria</taxon>
        <taxon>Bacillati</taxon>
        <taxon>Cyanobacteriota</taxon>
        <taxon>Cyanophyceae</taxon>
        <taxon>Pseudanabaenales</taxon>
        <taxon>Pseudanabaenaceae</taxon>
        <taxon>Pseudanabaena</taxon>
    </lineage>
</organism>
<feature type="transmembrane region" description="Helical" evidence="1">
    <location>
        <begin position="32"/>
        <end position="49"/>
    </location>
</feature>
<reference evidence="2 3" key="2">
    <citation type="submission" date="2018-06" db="EMBL/GenBank/DDBJ databases">
        <title>Metagenomic assembly of (sub)arctic Cyanobacteria and their associated microbiome from non-axenic cultures.</title>
        <authorList>
            <person name="Baurain D."/>
        </authorList>
    </citation>
    <scope>NUCLEOTIDE SEQUENCE [LARGE SCALE GENOMIC DNA]</scope>
    <source>
        <strain evidence="2">ULC066bin1</strain>
    </source>
</reference>
<comment type="caution">
    <text evidence="2">The sequence shown here is derived from an EMBL/GenBank/DDBJ whole genome shotgun (WGS) entry which is preliminary data.</text>
</comment>
<dbReference type="Proteomes" id="UP000249467">
    <property type="component" value="Unassembled WGS sequence"/>
</dbReference>
<dbReference type="EMBL" id="QBML01000050">
    <property type="protein sequence ID" value="PZO35796.1"/>
    <property type="molecule type" value="Genomic_DNA"/>
</dbReference>
<reference evidence="2 3" key="1">
    <citation type="submission" date="2018-04" db="EMBL/GenBank/DDBJ databases">
        <authorList>
            <person name="Go L.Y."/>
            <person name="Mitchell J.A."/>
        </authorList>
    </citation>
    <scope>NUCLEOTIDE SEQUENCE [LARGE SCALE GENOMIC DNA]</scope>
    <source>
        <strain evidence="2">ULC066bin1</strain>
    </source>
</reference>
<evidence type="ECO:0000256" key="1">
    <source>
        <dbReference type="SAM" id="Phobius"/>
    </source>
</evidence>
<evidence type="ECO:0000313" key="3">
    <source>
        <dbReference type="Proteomes" id="UP000249467"/>
    </source>
</evidence>
<name>A0A2W4VTW1_9CYAN</name>
<accession>A0A2W4VTW1</accession>
<keyword evidence="1" id="KW-1133">Transmembrane helix</keyword>
<dbReference type="AlphaFoldDB" id="A0A2W4VTW1"/>
<keyword evidence="1" id="KW-0472">Membrane</keyword>
<keyword evidence="1" id="KW-0812">Transmembrane</keyword>
<evidence type="ECO:0000313" key="2">
    <source>
        <dbReference type="EMBL" id="PZO35796.1"/>
    </source>
</evidence>
<gene>
    <name evidence="2" type="ORF">DCF19_23110</name>
</gene>
<sequence length="95" mass="10838">MSKFQFLLISALISSVVLLFVGSRDGNPFDTVFPIGVVIGLAIVAQKYLSEKVWSRFARWVNETTGRKIFYVRAPRTKVVQERKLLPPSKLNRLK</sequence>
<proteinExistence type="predicted"/>